<reference evidence="8 9" key="1">
    <citation type="submission" date="2018-07" db="EMBL/GenBank/DDBJ databases">
        <title>Desertimonas flava gen. nov. sp. nov.</title>
        <authorList>
            <person name="Liu S."/>
        </authorList>
    </citation>
    <scope>NUCLEOTIDE SEQUENCE [LARGE SCALE GENOMIC DNA]</scope>
    <source>
        <strain evidence="8 9">16Sb5-5</strain>
    </source>
</reference>
<dbReference type="PRINTS" id="PR00147">
    <property type="entry name" value="DNAPHOTLYASE"/>
</dbReference>
<evidence type="ECO:0000259" key="7">
    <source>
        <dbReference type="PROSITE" id="PS51645"/>
    </source>
</evidence>
<dbReference type="Pfam" id="PF03441">
    <property type="entry name" value="FAD_binding_7"/>
    <property type="match status" value="1"/>
</dbReference>
<dbReference type="RefSeq" id="WP_114126060.1">
    <property type="nucleotide sequence ID" value="NZ_QOUI01000004.1"/>
</dbReference>
<dbReference type="PROSITE" id="PS51645">
    <property type="entry name" value="PHR_CRY_ALPHA_BETA"/>
    <property type="match status" value="1"/>
</dbReference>
<accession>A0A367YVH5</accession>
<dbReference type="PANTHER" id="PTHR11455:SF9">
    <property type="entry name" value="CRYPTOCHROME CIRCADIAN CLOCK 5 ISOFORM X1"/>
    <property type="match status" value="1"/>
</dbReference>
<dbReference type="EMBL" id="QOUI01000004">
    <property type="protein sequence ID" value="RCK69873.1"/>
    <property type="molecule type" value="Genomic_DNA"/>
</dbReference>
<feature type="binding site" evidence="4">
    <location>
        <position position="208"/>
    </location>
    <ligand>
        <name>FAD</name>
        <dbReference type="ChEBI" id="CHEBI:57692"/>
    </ligand>
</feature>
<dbReference type="Gene3D" id="3.40.50.620">
    <property type="entry name" value="HUPs"/>
    <property type="match status" value="1"/>
</dbReference>
<dbReference type="GO" id="GO:0006139">
    <property type="term" value="P:nucleobase-containing compound metabolic process"/>
    <property type="evidence" value="ECO:0007669"/>
    <property type="project" value="UniProtKB-ARBA"/>
</dbReference>
<dbReference type="InterPro" id="IPR036155">
    <property type="entry name" value="Crypto/Photolyase_N_sf"/>
</dbReference>
<evidence type="ECO:0000256" key="5">
    <source>
        <dbReference type="RuleBase" id="RU004182"/>
    </source>
</evidence>
<name>A0A367YVH5_9ACTN</name>
<evidence type="ECO:0000313" key="9">
    <source>
        <dbReference type="Proteomes" id="UP000252770"/>
    </source>
</evidence>
<protein>
    <submittedName>
        <fullName evidence="8">Deoxyribodipyrimidine photo-lyase</fullName>
    </submittedName>
</protein>
<dbReference type="InterPro" id="IPR018394">
    <property type="entry name" value="DNA_photolyase_1_CS_C"/>
</dbReference>
<feature type="binding site" evidence="4">
    <location>
        <begin position="260"/>
        <end position="267"/>
    </location>
    <ligand>
        <name>FAD</name>
        <dbReference type="ChEBI" id="CHEBI:57692"/>
    </ligand>
</feature>
<dbReference type="SUPFAM" id="SSF52425">
    <property type="entry name" value="Cryptochrome/photolyase, N-terminal domain"/>
    <property type="match status" value="1"/>
</dbReference>
<evidence type="ECO:0000256" key="1">
    <source>
        <dbReference type="ARBA" id="ARBA00022630"/>
    </source>
</evidence>
<dbReference type="PANTHER" id="PTHR11455">
    <property type="entry name" value="CRYPTOCHROME"/>
    <property type="match status" value="1"/>
</dbReference>
<dbReference type="Proteomes" id="UP000252770">
    <property type="component" value="Unassembled WGS sequence"/>
</dbReference>
<dbReference type="InterPro" id="IPR036134">
    <property type="entry name" value="Crypto/Photolyase_FAD-like_sf"/>
</dbReference>
<feature type="domain" description="Photolyase/cryptochrome alpha/beta" evidence="7">
    <location>
        <begin position="2"/>
        <end position="125"/>
    </location>
</feature>
<dbReference type="Pfam" id="PF00875">
    <property type="entry name" value="DNA_photolyase"/>
    <property type="match status" value="1"/>
</dbReference>
<keyword evidence="1 4" id="KW-0285">Flavoprotein</keyword>
<dbReference type="GO" id="GO:0006950">
    <property type="term" value="P:response to stress"/>
    <property type="evidence" value="ECO:0007669"/>
    <property type="project" value="UniProtKB-ARBA"/>
</dbReference>
<dbReference type="InterPro" id="IPR005101">
    <property type="entry name" value="Cryptochr/Photolyase_FAD-bd"/>
</dbReference>
<proteinExistence type="inferred from homology"/>
<keyword evidence="9" id="KW-1185">Reference proteome</keyword>
<dbReference type="InterPro" id="IPR002081">
    <property type="entry name" value="Cryptochrome/DNA_photolyase_1"/>
</dbReference>
<evidence type="ECO:0000256" key="6">
    <source>
        <dbReference type="SAM" id="MobiDB-lite"/>
    </source>
</evidence>
<dbReference type="GO" id="GO:0003904">
    <property type="term" value="F:deoxyribodipyrimidine photo-lyase activity"/>
    <property type="evidence" value="ECO:0007669"/>
    <property type="project" value="TreeGrafter"/>
</dbReference>
<dbReference type="GO" id="GO:0009416">
    <property type="term" value="P:response to light stimulus"/>
    <property type="evidence" value="ECO:0007669"/>
    <property type="project" value="TreeGrafter"/>
</dbReference>
<dbReference type="AlphaFoldDB" id="A0A367YVH5"/>
<dbReference type="InterPro" id="IPR006050">
    <property type="entry name" value="DNA_photolyase_N"/>
</dbReference>
<evidence type="ECO:0000256" key="4">
    <source>
        <dbReference type="PIRSR" id="PIRSR602081-1"/>
    </source>
</evidence>
<dbReference type="InterPro" id="IPR014729">
    <property type="entry name" value="Rossmann-like_a/b/a_fold"/>
</dbReference>
<dbReference type="GO" id="GO:0003677">
    <property type="term" value="F:DNA binding"/>
    <property type="evidence" value="ECO:0007669"/>
    <property type="project" value="TreeGrafter"/>
</dbReference>
<sequence length="452" mass="50197">MSTSLMWFRRDLRLSDHPALSAAAGSGTVLPVFVLDPRLLATAGPVRTSCLLQALDALRRATDGALVIRTGDPATVLPDLVAAVGAEAVHVTAETTPFGRRRDRAVEAALDVPLVGTGSPYAVTPGRLRNAEGAPFQVYSPFARAWREHGWRPPAPTPRVRWSRRVDSEELPPSPLAGAEDAPELPVCSEQAAQERLRAFLDDGLVDYAEHRDRPDLDRTSELSMHLKYGTVHPRTVLDGLTGIDARSRAAEGAQKFGGELAWREFYADVLWHHPRSAWQDLRPTLRGMRYDEPGATFDAWRAGRTGFPLVDAGMRQLAAVGWMHNRVRMVTASFLTKDLHVWWPHGARHFMAHLRDGDLASNNHNWQWVAGTGTDPAPYFRIFNPVTQARRYDPEGDYVRRWVPELRHLEGAAVHEPWKTAEGTASGYPAPVVEHAVERAEALVRYEAVRG</sequence>
<gene>
    <name evidence="8" type="ORF">DT076_07505</name>
</gene>
<evidence type="ECO:0000256" key="2">
    <source>
        <dbReference type="ARBA" id="ARBA00022827"/>
    </source>
</evidence>
<dbReference type="Gene3D" id="1.25.40.80">
    <property type="match status" value="1"/>
</dbReference>
<evidence type="ECO:0000313" key="8">
    <source>
        <dbReference type="EMBL" id="RCK69873.1"/>
    </source>
</evidence>
<dbReference type="SUPFAM" id="SSF48173">
    <property type="entry name" value="Cryptochrome/photolyase FAD-binding domain"/>
    <property type="match status" value="1"/>
</dbReference>
<comment type="caution">
    <text evidence="8">The sequence shown here is derived from an EMBL/GenBank/DDBJ whole genome shotgun (WGS) entry which is preliminary data.</text>
</comment>
<feature type="binding site" evidence="4">
    <location>
        <position position="257"/>
    </location>
    <ligand>
        <name>FAD</name>
        <dbReference type="ChEBI" id="CHEBI:57692"/>
    </ligand>
</feature>
<keyword evidence="2 4" id="KW-0274">FAD</keyword>
<feature type="binding site" evidence="4">
    <location>
        <begin position="357"/>
        <end position="359"/>
    </location>
    <ligand>
        <name>FAD</name>
        <dbReference type="ChEBI" id="CHEBI:57692"/>
    </ligand>
</feature>
<dbReference type="PROSITE" id="PS00394">
    <property type="entry name" value="DNA_PHOTOLYASES_1_1"/>
    <property type="match status" value="1"/>
</dbReference>
<dbReference type="GO" id="GO:0071949">
    <property type="term" value="F:FAD binding"/>
    <property type="evidence" value="ECO:0007669"/>
    <property type="project" value="TreeGrafter"/>
</dbReference>
<evidence type="ECO:0000256" key="3">
    <source>
        <dbReference type="ARBA" id="ARBA00022991"/>
    </source>
</evidence>
<comment type="similarity">
    <text evidence="5">Belongs to the DNA photolyase family.</text>
</comment>
<dbReference type="Gene3D" id="1.10.579.10">
    <property type="entry name" value="DNA Cyclobutane Dipyrimidine Photolyase, subunit A, domain 3"/>
    <property type="match status" value="1"/>
</dbReference>
<organism evidence="8 9">
    <name type="scientific">Desertihabitans brevis</name>
    <dbReference type="NCBI Taxonomy" id="2268447"/>
    <lineage>
        <taxon>Bacteria</taxon>
        <taxon>Bacillati</taxon>
        <taxon>Actinomycetota</taxon>
        <taxon>Actinomycetes</taxon>
        <taxon>Propionibacteriales</taxon>
        <taxon>Propionibacteriaceae</taxon>
        <taxon>Desertihabitans</taxon>
    </lineage>
</organism>
<comment type="cofactor">
    <cofactor evidence="4">
        <name>FAD</name>
        <dbReference type="ChEBI" id="CHEBI:57692"/>
    </cofactor>
    <text evidence="4">Binds 1 FAD per subunit.</text>
</comment>
<feature type="binding site" evidence="4">
    <location>
        <begin position="220"/>
        <end position="224"/>
    </location>
    <ligand>
        <name>FAD</name>
        <dbReference type="ChEBI" id="CHEBI:57692"/>
    </ligand>
</feature>
<keyword evidence="8" id="KW-0456">Lyase</keyword>
<feature type="region of interest" description="Disordered" evidence="6">
    <location>
        <begin position="153"/>
        <end position="185"/>
    </location>
</feature>
<keyword evidence="3 5" id="KW-0157">Chromophore</keyword>